<dbReference type="PROSITE" id="PS00445">
    <property type="entry name" value="FGGY_KINASES_2"/>
    <property type="match status" value="1"/>
</dbReference>
<dbReference type="PANTHER" id="PTHR43095:SF6">
    <property type="entry name" value="XYLULOSE KINASE"/>
    <property type="match status" value="1"/>
</dbReference>
<comment type="similarity">
    <text evidence="1 8 9">Belongs to the FGGY kinase family.</text>
</comment>
<dbReference type="SUPFAM" id="SSF53067">
    <property type="entry name" value="Actin-like ATPase domain"/>
    <property type="match status" value="2"/>
</dbReference>
<dbReference type="AlphaFoldDB" id="A0A2U2N173"/>
<evidence type="ECO:0000256" key="10">
    <source>
        <dbReference type="RuleBase" id="RU364073"/>
    </source>
</evidence>
<evidence type="ECO:0000256" key="9">
    <source>
        <dbReference type="RuleBase" id="RU003733"/>
    </source>
</evidence>
<evidence type="ECO:0000259" key="11">
    <source>
        <dbReference type="Pfam" id="PF00370"/>
    </source>
</evidence>
<evidence type="ECO:0000313" key="14">
    <source>
        <dbReference type="Proteomes" id="UP000245474"/>
    </source>
</evidence>
<evidence type="ECO:0000256" key="5">
    <source>
        <dbReference type="ARBA" id="ARBA00022777"/>
    </source>
</evidence>
<dbReference type="InterPro" id="IPR018483">
    <property type="entry name" value="Carb_kinase_FGGY_CS"/>
</dbReference>
<dbReference type="EC" id="2.7.1.17" evidence="8 10"/>
<accession>A0A2U2N173</accession>
<evidence type="ECO:0000256" key="3">
    <source>
        <dbReference type="ARBA" id="ARBA00022679"/>
    </source>
</evidence>
<sequence length="494" mass="52546">MPDSDLYLGIDLGTSALKAVLTDPTGAVRAEAEAGYAVSRPRPLWSEQQPEDWWQACRHALAQLAANGAPLDRVAAVGVAGQMHGAVLLDDRAAVLRPAILWNDGRSARECGELERRVPDLRRRTGNLCMPGFTAPKLLWVARHEPGLAARVARVLLPKDYLVHRLTGRFSTDPSDAAGTLWLDPARRDWDDTLLAACGLTRAHMPSLHEGCAVVGPVQPAAAATLGLPEVPVVAGAGDNAGGAVGAGVVQPGQGLLSLGTSGVIFVASDRHHPLPERTVHAFCHCLPRRWHQMTVTLSAAECLRWLAQVTGSAPGELIARLEASGRRETGVLFLPYLSGERTPHNDPDAVGLFHGLRADTDSTDLTLAVLEGVAFAFADGFEALQAAGSAPERLAIIGGGARSPLWRQLCADTLGVPLEYRESGAVGPACGAARLARLGARGGDVEAAIREDCLQPPLQATAEPDGSRRDYLAARLDRYRRLYRLTRPLHAAD</sequence>
<dbReference type="GO" id="GO:0042732">
    <property type="term" value="P:D-xylose metabolic process"/>
    <property type="evidence" value="ECO:0007669"/>
    <property type="project" value="UniProtKB-KW"/>
</dbReference>
<dbReference type="InterPro" id="IPR050406">
    <property type="entry name" value="FGGY_Carb_Kinase"/>
</dbReference>
<dbReference type="EMBL" id="QFFI01000015">
    <property type="protein sequence ID" value="PWG62798.1"/>
    <property type="molecule type" value="Genomic_DNA"/>
</dbReference>
<evidence type="ECO:0000259" key="12">
    <source>
        <dbReference type="Pfam" id="PF02782"/>
    </source>
</evidence>
<comment type="catalytic activity">
    <reaction evidence="8 10">
        <text>D-xylulose + ATP = D-xylulose 5-phosphate + ADP + H(+)</text>
        <dbReference type="Rhea" id="RHEA:10964"/>
        <dbReference type="ChEBI" id="CHEBI:15378"/>
        <dbReference type="ChEBI" id="CHEBI:17140"/>
        <dbReference type="ChEBI" id="CHEBI:30616"/>
        <dbReference type="ChEBI" id="CHEBI:57737"/>
        <dbReference type="ChEBI" id="CHEBI:456216"/>
        <dbReference type="EC" id="2.7.1.17"/>
    </reaction>
</comment>
<dbReference type="InterPro" id="IPR043129">
    <property type="entry name" value="ATPase_NBD"/>
</dbReference>
<dbReference type="GO" id="GO:0005998">
    <property type="term" value="P:xylulose catabolic process"/>
    <property type="evidence" value="ECO:0007669"/>
    <property type="project" value="UniProtKB-UniRule"/>
</dbReference>
<dbReference type="PROSITE" id="PS00933">
    <property type="entry name" value="FGGY_KINASES_1"/>
    <property type="match status" value="1"/>
</dbReference>
<comment type="caution">
    <text evidence="13">The sequence shown here is derived from an EMBL/GenBank/DDBJ whole genome shotgun (WGS) entry which is preliminary data.</text>
</comment>
<dbReference type="InterPro" id="IPR000577">
    <property type="entry name" value="Carb_kinase_FGGY"/>
</dbReference>
<evidence type="ECO:0000256" key="4">
    <source>
        <dbReference type="ARBA" id="ARBA00022741"/>
    </source>
</evidence>
<protein>
    <recommendedName>
        <fullName evidence="8 10">Xylulose kinase</fullName>
        <shortName evidence="8 10">Xylulokinase</shortName>
        <ecNumber evidence="8 10">2.7.1.17</ecNumber>
    </recommendedName>
</protein>
<feature type="binding site" evidence="8">
    <location>
        <begin position="83"/>
        <end position="84"/>
    </location>
    <ligand>
        <name>substrate</name>
    </ligand>
</feature>
<feature type="site" description="Important for activity" evidence="8">
    <location>
        <position position="11"/>
    </location>
</feature>
<evidence type="ECO:0000256" key="1">
    <source>
        <dbReference type="ARBA" id="ARBA00009156"/>
    </source>
</evidence>
<name>A0A2U2N173_9GAMM</name>
<evidence type="ECO:0000256" key="7">
    <source>
        <dbReference type="ARBA" id="ARBA00023277"/>
    </source>
</evidence>
<dbReference type="RefSeq" id="WP_109678777.1">
    <property type="nucleotide sequence ID" value="NZ_CP086615.1"/>
</dbReference>
<evidence type="ECO:0000256" key="2">
    <source>
        <dbReference type="ARBA" id="ARBA00022629"/>
    </source>
</evidence>
<evidence type="ECO:0000256" key="6">
    <source>
        <dbReference type="ARBA" id="ARBA00022840"/>
    </source>
</evidence>
<feature type="domain" description="Carbohydrate kinase FGGY C-terminal" evidence="12">
    <location>
        <begin position="257"/>
        <end position="437"/>
    </location>
</feature>
<organism evidence="13 14">
    <name type="scientific">Sediminicurvatus halobius</name>
    <dbReference type="NCBI Taxonomy" id="2182432"/>
    <lineage>
        <taxon>Bacteria</taxon>
        <taxon>Pseudomonadati</taxon>
        <taxon>Pseudomonadota</taxon>
        <taxon>Gammaproteobacteria</taxon>
        <taxon>Chromatiales</taxon>
        <taxon>Ectothiorhodospiraceae</taxon>
        <taxon>Sediminicurvatus</taxon>
    </lineage>
</organism>
<feature type="domain" description="Carbohydrate kinase FGGY N-terminal" evidence="11">
    <location>
        <begin position="6"/>
        <end position="246"/>
    </location>
</feature>
<dbReference type="PANTHER" id="PTHR43095">
    <property type="entry name" value="SUGAR KINASE"/>
    <property type="match status" value="1"/>
</dbReference>
<proteinExistence type="inferred from homology"/>
<dbReference type="InterPro" id="IPR018484">
    <property type="entry name" value="FGGY_N"/>
</dbReference>
<dbReference type="Gene3D" id="3.30.420.40">
    <property type="match status" value="2"/>
</dbReference>
<dbReference type="HAMAP" id="MF_02220">
    <property type="entry name" value="XylB"/>
    <property type="match status" value="1"/>
</dbReference>
<comment type="function">
    <text evidence="8">Catalyzes the phosphorylation of D-xylulose to D-xylulose 5-phosphate.</text>
</comment>
<dbReference type="NCBIfam" id="TIGR01312">
    <property type="entry name" value="XylB"/>
    <property type="match status" value="1"/>
</dbReference>
<dbReference type="InterPro" id="IPR006000">
    <property type="entry name" value="Xylulokinase"/>
</dbReference>
<dbReference type="GO" id="GO:0004856">
    <property type="term" value="F:D-xylulokinase activity"/>
    <property type="evidence" value="ECO:0007669"/>
    <property type="project" value="UniProtKB-UniRule"/>
</dbReference>
<dbReference type="CDD" id="cd07808">
    <property type="entry name" value="ASKHA_NBD_FGGY_EcXK-like"/>
    <property type="match status" value="1"/>
</dbReference>
<reference evidence="13 14" key="1">
    <citation type="submission" date="2018-05" db="EMBL/GenBank/DDBJ databases">
        <title>Spiribacter halobius sp. nov., a moderately halophilic bacterium isolated from marine solar saltern.</title>
        <authorList>
            <person name="Zheng W.-S."/>
            <person name="Lu D.-C."/>
            <person name="Du Z.-J."/>
        </authorList>
    </citation>
    <scope>NUCLEOTIDE SEQUENCE [LARGE SCALE GENOMIC DNA]</scope>
    <source>
        <strain evidence="13 14">E85</strain>
    </source>
</reference>
<keyword evidence="7 8" id="KW-0119">Carbohydrate metabolism</keyword>
<keyword evidence="14" id="KW-1185">Reference proteome</keyword>
<feature type="active site" description="Proton acceptor" evidence="8">
    <location>
        <position position="239"/>
    </location>
</feature>
<dbReference type="InterPro" id="IPR018485">
    <property type="entry name" value="FGGY_C"/>
</dbReference>
<dbReference type="OrthoDB" id="9805576at2"/>
<keyword evidence="3 8" id="KW-0808">Transferase</keyword>
<dbReference type="Pfam" id="PF00370">
    <property type="entry name" value="FGGY_N"/>
    <property type="match status" value="1"/>
</dbReference>
<dbReference type="Pfam" id="PF02782">
    <property type="entry name" value="FGGY_C"/>
    <property type="match status" value="1"/>
</dbReference>
<keyword evidence="5 8" id="KW-0418">Kinase</keyword>
<keyword evidence="6 8" id="KW-0067">ATP-binding</keyword>
<evidence type="ECO:0000256" key="8">
    <source>
        <dbReference type="HAMAP-Rule" id="MF_02220"/>
    </source>
</evidence>
<keyword evidence="4 8" id="KW-0547">Nucleotide-binding</keyword>
<evidence type="ECO:0000313" key="13">
    <source>
        <dbReference type="EMBL" id="PWG62798.1"/>
    </source>
</evidence>
<dbReference type="PIRSF" id="PIRSF000538">
    <property type="entry name" value="GlpK"/>
    <property type="match status" value="1"/>
</dbReference>
<keyword evidence="2 8" id="KW-0859">Xylose metabolism</keyword>
<gene>
    <name evidence="8 10 13" type="primary">xylB</name>
    <name evidence="13" type="ORF">DEM34_10530</name>
</gene>
<dbReference type="GO" id="GO:0005524">
    <property type="term" value="F:ATP binding"/>
    <property type="evidence" value="ECO:0007669"/>
    <property type="project" value="UniProtKB-UniRule"/>
</dbReference>
<dbReference type="Proteomes" id="UP000245474">
    <property type="component" value="Unassembled WGS sequence"/>
</dbReference>